<name>A0ABN4L431_VIBHA</name>
<dbReference type="Gene3D" id="3.40.630.30">
    <property type="match status" value="1"/>
</dbReference>
<dbReference type="SUPFAM" id="SSF55729">
    <property type="entry name" value="Acyl-CoA N-acyltransferases (Nat)"/>
    <property type="match status" value="1"/>
</dbReference>
<keyword evidence="3" id="KW-1185">Reference proteome</keyword>
<evidence type="ECO:0000313" key="2">
    <source>
        <dbReference type="EMBL" id="AMF99145.1"/>
    </source>
</evidence>
<dbReference type="InterPro" id="IPR016181">
    <property type="entry name" value="Acyl_CoA_acyltransferase"/>
</dbReference>
<dbReference type="RefSeq" id="WP_029789447.1">
    <property type="nucleotide sequence ID" value="NZ_CP014038.2"/>
</dbReference>
<protein>
    <submittedName>
        <fullName evidence="2">GNAT family N-acetyltransferase</fullName>
    </submittedName>
</protein>
<dbReference type="Pfam" id="PF00583">
    <property type="entry name" value="Acetyltransf_1"/>
    <property type="match status" value="1"/>
</dbReference>
<dbReference type="InterPro" id="IPR000182">
    <property type="entry name" value="GNAT_dom"/>
</dbReference>
<accession>A0ABN4L431</accession>
<feature type="domain" description="N-acetyltransferase" evidence="1">
    <location>
        <begin position="106"/>
        <end position="234"/>
    </location>
</feature>
<dbReference type="CDD" id="cd04301">
    <property type="entry name" value="NAT_SF"/>
    <property type="match status" value="1"/>
</dbReference>
<gene>
    <name evidence="2" type="ORF">AL538_16155</name>
</gene>
<dbReference type="PROSITE" id="PS51186">
    <property type="entry name" value="GNAT"/>
    <property type="match status" value="1"/>
</dbReference>
<reference evidence="2" key="1">
    <citation type="submission" date="2018-01" db="EMBL/GenBank/DDBJ databases">
        <title>FDA dAtabase for Regulatory Grade micrObial Sequences (FDA-ARGOS): Supporting development and validation of Infectious Disease Dx tests.</title>
        <authorList>
            <person name="Hoffmann M."/>
            <person name="Allard M."/>
            <person name="Evans P."/>
            <person name="Brown E."/>
            <person name="Tallon L."/>
            <person name="Sadzewicz L."/>
            <person name="Sengamalay N."/>
            <person name="Ott S."/>
            <person name="Godinez A."/>
            <person name="Nagaraj S."/>
            <person name="Vyas G."/>
            <person name="Aluvathingal J."/>
            <person name="Nadendla S."/>
            <person name="Geyer C."/>
            <person name="Sichtig H."/>
        </authorList>
    </citation>
    <scope>NUCLEOTIDE SEQUENCE</scope>
    <source>
        <strain evidence="2">FDAARGOS_107</strain>
    </source>
</reference>
<organism evidence="2 3">
    <name type="scientific">Vibrio harveyi</name>
    <name type="common">Beneckea harveyi</name>
    <dbReference type="NCBI Taxonomy" id="669"/>
    <lineage>
        <taxon>Bacteria</taxon>
        <taxon>Pseudomonadati</taxon>
        <taxon>Pseudomonadota</taxon>
        <taxon>Gammaproteobacteria</taxon>
        <taxon>Vibrionales</taxon>
        <taxon>Vibrionaceae</taxon>
        <taxon>Vibrio</taxon>
    </lineage>
</organism>
<proteinExistence type="predicted"/>
<dbReference type="Proteomes" id="UP000067422">
    <property type="component" value="Chromosome 1"/>
</dbReference>
<evidence type="ECO:0000259" key="1">
    <source>
        <dbReference type="PROSITE" id="PS51186"/>
    </source>
</evidence>
<sequence length="234" mass="27375">MLKKTTALAAEIDCSWQKQFSVSCNLYNGYSYDPHYWQKFSDLCAVFLYQSDAVTFISCPPQLWERIKHFQPSELERKLNNKQMFCEYDDVDYYLFNDDNVNKDDGIIPLSIESDLELLESFVSRMSEEDILKADFDLDSHFFYGIFDKNELVAVLASYCYKGKEPFESLSILVSPEARGKGYGKRLLSHLINEVKSRQRKIRYRVNSENTPSIRLCQSLGFEAYSRQRVFTPE</sequence>
<evidence type="ECO:0000313" key="3">
    <source>
        <dbReference type="Proteomes" id="UP000067422"/>
    </source>
</evidence>
<dbReference type="EMBL" id="CP014038">
    <property type="protein sequence ID" value="AMF99145.1"/>
    <property type="molecule type" value="Genomic_DNA"/>
</dbReference>